<sequence length="153" mass="17669">MVNLSWSKRLLGMTCTLFLIGCTSNLGIVNTNKKVKLDKNEIAMGRSCYIDWWWTHKKSHKNELHKNMAIKKALISYVYNHKSNHLNSKKRAYKFSKTIEENNAIKDMKLVNASVKKTRYPLWILTHMLTPANYSCIKVKGSVISHKESVANL</sequence>
<keyword evidence="2" id="KW-1185">Reference proteome</keyword>
<accession>I0EN42</accession>
<dbReference type="AlphaFoldDB" id="I0EN42"/>
<dbReference type="PATRIC" id="fig|182217.3.peg.1166"/>
<gene>
    <name evidence="1" type="ordered locus">HCW_05495</name>
</gene>
<name>I0EN42_HELC0</name>
<organism evidence="1 2">
    <name type="scientific">Helicobacter cetorum (strain ATCC BAA-429 / MIT 00-7128)</name>
    <dbReference type="NCBI Taxonomy" id="182217"/>
    <lineage>
        <taxon>Bacteria</taxon>
        <taxon>Pseudomonadati</taxon>
        <taxon>Campylobacterota</taxon>
        <taxon>Epsilonproteobacteria</taxon>
        <taxon>Campylobacterales</taxon>
        <taxon>Helicobacteraceae</taxon>
        <taxon>Helicobacter</taxon>
    </lineage>
</organism>
<dbReference type="Proteomes" id="UP000005010">
    <property type="component" value="Chromosome"/>
</dbReference>
<proteinExistence type="predicted"/>
<dbReference type="EMBL" id="CP003479">
    <property type="protein sequence ID" value="AFI04361.1"/>
    <property type="molecule type" value="Genomic_DNA"/>
</dbReference>
<evidence type="ECO:0000313" key="1">
    <source>
        <dbReference type="EMBL" id="AFI04361.1"/>
    </source>
</evidence>
<dbReference type="HOGENOM" id="CLU_1710747_0_0_7"/>
<dbReference type="STRING" id="182217.HCW_05495"/>
<evidence type="ECO:0000313" key="2">
    <source>
        <dbReference type="Proteomes" id="UP000005010"/>
    </source>
</evidence>
<protein>
    <submittedName>
        <fullName evidence="1">Uncharacterized protein</fullName>
    </submittedName>
</protein>
<dbReference type="KEGG" id="hce:HCW_05495"/>
<reference evidence="2" key="1">
    <citation type="submission" date="2012-04" db="EMBL/GenBank/DDBJ databases">
        <title>Complete genome sequence of Helicobacter cetorum strain MIT 00-7128.</title>
        <authorList>
            <person name="Kersulyte D."/>
            <person name="Berg D.E."/>
        </authorList>
    </citation>
    <scope>NUCLEOTIDE SEQUENCE [LARGE SCALE GENOMIC DNA]</scope>
    <source>
        <strain evidence="2">MIT 00-7128</strain>
    </source>
</reference>